<sequence>MSDIIIKHGFQPVYKNFNVPNNKGKKLFESKHVVNVQEIKSKNGLSRVVGYVIRQTSVTNNPWKVTFDLNLTGNVLNASCECPAGEGAKCKHIVAVCHCICNEEGLSKTDEPQQWGCFSKAGSEKYKKGKCIAALFPNKKSKLAIDNITPVTLESFVNEGSIFSLPCSFTNIIKQKSLAEVDKERKTCLDEIITKIEFDYTSNLNKKHIAKMFFCQSQNVIPNLTCFPLNSKEDKFYFDYIHLNKINIFEVFNKTTLQSESKLWNDLRKYRLSASVKAHKIRTCRNWTEMGLKNLAVKILKEVKLGKKGSINVSYGQSTESIALETFKNDYKKEVLNCGLVINFLRPWLCASPDGIILNTYGTIENVLEIKYPISVKNIPIIEGNKINLKYLYWNDNKLALKTSSMYYTQCQILMHCTGLDTCDLFIYNNIESVLITVEKKHCFLLKLIDRMSFFYFNFYLPKLCS</sequence>
<dbReference type="EMBL" id="VYZN01000046">
    <property type="protein sequence ID" value="KAE9529183.1"/>
    <property type="molecule type" value="Genomic_DNA"/>
</dbReference>
<dbReference type="InterPro" id="IPR019080">
    <property type="entry name" value="YqaJ_viral_recombinase"/>
</dbReference>
<keyword evidence="1" id="KW-0862">Zinc</keyword>
<dbReference type="GO" id="GO:0006281">
    <property type="term" value="P:DNA repair"/>
    <property type="evidence" value="ECO:0007669"/>
    <property type="project" value="UniProtKB-ARBA"/>
</dbReference>
<keyword evidence="1" id="KW-0863">Zinc-finger</keyword>
<reference evidence="3 4" key="1">
    <citation type="submission" date="2019-08" db="EMBL/GenBank/DDBJ databases">
        <title>The genome of the soybean aphid Biotype 1, its phylome, world population structure and adaptation to the North American continent.</title>
        <authorList>
            <person name="Giordano R."/>
            <person name="Donthu R.K."/>
            <person name="Hernandez A.G."/>
            <person name="Wright C.L."/>
            <person name="Zimin A.V."/>
        </authorList>
    </citation>
    <scope>NUCLEOTIDE SEQUENCE [LARGE SCALE GENOMIC DNA]</scope>
    <source>
        <tissue evidence="3">Whole aphids</tissue>
    </source>
</reference>
<dbReference type="PANTHER" id="PTHR46609">
    <property type="entry name" value="EXONUCLEASE, PHAGE-TYPE/RECB, C-TERMINAL DOMAIN-CONTAINING PROTEIN"/>
    <property type="match status" value="1"/>
</dbReference>
<evidence type="ECO:0000313" key="4">
    <source>
        <dbReference type="Proteomes" id="UP000475862"/>
    </source>
</evidence>
<accession>A0A6G0TAF7</accession>
<dbReference type="Proteomes" id="UP000475862">
    <property type="component" value="Unassembled WGS sequence"/>
</dbReference>
<dbReference type="InterPro" id="IPR051703">
    <property type="entry name" value="NF-kappa-B_Signaling_Reg"/>
</dbReference>
<dbReference type="CDD" id="cd22343">
    <property type="entry name" value="PDDEXK_lambda_exonuclease-like"/>
    <property type="match status" value="1"/>
</dbReference>
<proteinExistence type="predicted"/>
<dbReference type="InterPro" id="IPR011335">
    <property type="entry name" value="Restrct_endonuc-II-like"/>
</dbReference>
<dbReference type="InterPro" id="IPR011604">
    <property type="entry name" value="PDDEXK-like_dom_sf"/>
</dbReference>
<dbReference type="Pfam" id="PF09588">
    <property type="entry name" value="YqaJ"/>
    <property type="match status" value="1"/>
</dbReference>
<dbReference type="PROSITE" id="PS50966">
    <property type="entry name" value="ZF_SWIM"/>
    <property type="match status" value="1"/>
</dbReference>
<dbReference type="PANTHER" id="PTHR46609:SF8">
    <property type="entry name" value="YQAJ VIRAL RECOMBINASE DOMAIN-CONTAINING PROTEIN"/>
    <property type="match status" value="1"/>
</dbReference>
<gene>
    <name evidence="3" type="ORF">AGLY_011979</name>
</gene>
<dbReference type="InterPro" id="IPR007527">
    <property type="entry name" value="Znf_SWIM"/>
</dbReference>
<evidence type="ECO:0000313" key="3">
    <source>
        <dbReference type="EMBL" id="KAE9529183.1"/>
    </source>
</evidence>
<dbReference type="Pfam" id="PF04434">
    <property type="entry name" value="SWIM"/>
    <property type="match status" value="1"/>
</dbReference>
<dbReference type="AlphaFoldDB" id="A0A6G0TAF7"/>
<evidence type="ECO:0000259" key="2">
    <source>
        <dbReference type="PROSITE" id="PS50966"/>
    </source>
</evidence>
<dbReference type="SUPFAM" id="SSF52980">
    <property type="entry name" value="Restriction endonuclease-like"/>
    <property type="match status" value="1"/>
</dbReference>
<comment type="caution">
    <text evidence="3">The sequence shown here is derived from an EMBL/GenBank/DDBJ whole genome shotgun (WGS) entry which is preliminary data.</text>
</comment>
<evidence type="ECO:0000256" key="1">
    <source>
        <dbReference type="PROSITE-ProRule" id="PRU00325"/>
    </source>
</evidence>
<protein>
    <recommendedName>
        <fullName evidence="2">SWIM-type domain-containing protein</fullName>
    </recommendedName>
</protein>
<dbReference type="Gene3D" id="3.90.320.10">
    <property type="match status" value="1"/>
</dbReference>
<keyword evidence="4" id="KW-1185">Reference proteome</keyword>
<dbReference type="GO" id="GO:0008270">
    <property type="term" value="F:zinc ion binding"/>
    <property type="evidence" value="ECO:0007669"/>
    <property type="project" value="UniProtKB-KW"/>
</dbReference>
<name>A0A6G0TAF7_APHGL</name>
<dbReference type="OrthoDB" id="6607108at2759"/>
<feature type="domain" description="SWIM-type" evidence="2">
    <location>
        <begin position="65"/>
        <end position="101"/>
    </location>
</feature>
<keyword evidence="1" id="KW-0479">Metal-binding</keyword>
<organism evidence="3 4">
    <name type="scientific">Aphis glycines</name>
    <name type="common">Soybean aphid</name>
    <dbReference type="NCBI Taxonomy" id="307491"/>
    <lineage>
        <taxon>Eukaryota</taxon>
        <taxon>Metazoa</taxon>
        <taxon>Ecdysozoa</taxon>
        <taxon>Arthropoda</taxon>
        <taxon>Hexapoda</taxon>
        <taxon>Insecta</taxon>
        <taxon>Pterygota</taxon>
        <taxon>Neoptera</taxon>
        <taxon>Paraneoptera</taxon>
        <taxon>Hemiptera</taxon>
        <taxon>Sternorrhyncha</taxon>
        <taxon>Aphidomorpha</taxon>
        <taxon>Aphidoidea</taxon>
        <taxon>Aphididae</taxon>
        <taxon>Aphidini</taxon>
        <taxon>Aphis</taxon>
        <taxon>Aphis</taxon>
    </lineage>
</organism>